<sequence>MCAITTSQCESIQAASGTSSDDHGCATWSAACDALATQYEQDCAGSSGNCVTCDTATTDANSLCTLSAQACLNTVGTSAADQAQCYTAKAVCDWELSLLSQVMPCGDADCAAPCYALVAFPSLITMLEASCAAGSTPCSSGYSAAYDSISAVAYSCSRDSGYTDCSSVGIWTRSCSYITGAIQTALSLGVTACQSGLTVGSANYIACATAYSSSSNYIQDYLSSVGC</sequence>
<accession>K1WYG2</accession>
<reference evidence="1 2" key="1">
    <citation type="journal article" date="2012" name="Eukaryot. Cell">
        <title>Genome sequence of the Trichosporon asahii environmental strain CBS 8904.</title>
        <authorList>
            <person name="Yang R.Y."/>
            <person name="Li H.T."/>
            <person name="Zhu H."/>
            <person name="Zhou G.P."/>
            <person name="Wang M."/>
            <person name="Wang L."/>
        </authorList>
    </citation>
    <scope>NUCLEOTIDE SEQUENCE [LARGE SCALE GENOMIC DNA]</scope>
    <source>
        <strain evidence="1 2">CBS 8904</strain>
    </source>
</reference>
<dbReference type="EMBL" id="AMBO01000043">
    <property type="protein sequence ID" value="EKD05649.1"/>
    <property type="molecule type" value="Genomic_DNA"/>
</dbReference>
<name>K1WYG2_TRIAC</name>
<comment type="caution">
    <text evidence="1">The sequence shown here is derived from an EMBL/GenBank/DDBJ whole genome shotgun (WGS) entry which is preliminary data.</text>
</comment>
<keyword evidence="2" id="KW-1185">Reference proteome</keyword>
<proteinExistence type="predicted"/>
<organism evidence="1 2">
    <name type="scientific">Trichosporon asahii var. asahii (strain CBS 8904)</name>
    <name type="common">Yeast</name>
    <dbReference type="NCBI Taxonomy" id="1220162"/>
    <lineage>
        <taxon>Eukaryota</taxon>
        <taxon>Fungi</taxon>
        <taxon>Dikarya</taxon>
        <taxon>Basidiomycota</taxon>
        <taxon>Agaricomycotina</taxon>
        <taxon>Tremellomycetes</taxon>
        <taxon>Trichosporonales</taxon>
        <taxon>Trichosporonaceae</taxon>
        <taxon>Trichosporon</taxon>
    </lineage>
</organism>
<evidence type="ECO:0000313" key="1">
    <source>
        <dbReference type="EMBL" id="EKD05649.1"/>
    </source>
</evidence>
<evidence type="ECO:0000313" key="2">
    <source>
        <dbReference type="Proteomes" id="UP000006757"/>
    </source>
</evidence>
<gene>
    <name evidence="1" type="ORF">A1Q2_00041</name>
</gene>
<dbReference type="InParanoid" id="K1WYG2"/>
<dbReference type="Proteomes" id="UP000006757">
    <property type="component" value="Unassembled WGS sequence"/>
</dbReference>
<dbReference type="AlphaFoldDB" id="K1WYG2"/>
<protein>
    <submittedName>
        <fullName evidence="1">Uncharacterized protein</fullName>
    </submittedName>
</protein>
<dbReference type="HOGENOM" id="CLU_1220440_0_0_1"/>